<dbReference type="InterPro" id="IPR050980">
    <property type="entry name" value="2C_sensor_his_kinase"/>
</dbReference>
<dbReference type="InterPro" id="IPR005467">
    <property type="entry name" value="His_kinase_dom"/>
</dbReference>
<dbReference type="GO" id="GO:0005886">
    <property type="term" value="C:plasma membrane"/>
    <property type="evidence" value="ECO:0007669"/>
    <property type="project" value="UniProtKB-SubCell"/>
</dbReference>
<dbReference type="CDD" id="cd00075">
    <property type="entry name" value="HATPase"/>
    <property type="match status" value="1"/>
</dbReference>
<dbReference type="EC" id="2.7.13.3" evidence="4"/>
<feature type="domain" description="HAMP" evidence="17">
    <location>
        <begin position="68"/>
        <end position="120"/>
    </location>
</feature>
<evidence type="ECO:0000256" key="1">
    <source>
        <dbReference type="ARBA" id="ARBA00000085"/>
    </source>
</evidence>
<evidence type="ECO:0000256" key="2">
    <source>
        <dbReference type="ARBA" id="ARBA00001968"/>
    </source>
</evidence>
<dbReference type="AlphaFoldDB" id="A0AA41QGK2"/>
<comment type="cofactor">
    <cofactor evidence="2">
        <name>a divalent metal cation</name>
        <dbReference type="ChEBI" id="CHEBI:60240"/>
    </cofactor>
</comment>
<dbReference type="PANTHER" id="PTHR44936:SF10">
    <property type="entry name" value="SENSOR PROTEIN RSTB"/>
    <property type="match status" value="1"/>
</dbReference>
<dbReference type="Gene3D" id="3.30.565.10">
    <property type="entry name" value="Histidine kinase-like ATPase, C-terminal domain"/>
    <property type="match status" value="1"/>
</dbReference>
<keyword evidence="5" id="KW-1003">Cell membrane</keyword>
<name>A0AA41QGK2_9MICO</name>
<gene>
    <name evidence="18" type="ORF">L1785_15460</name>
</gene>
<proteinExistence type="predicted"/>
<reference evidence="18" key="1">
    <citation type="submission" date="2022-01" db="EMBL/GenBank/DDBJ databases">
        <title>Antribacter sp. nov., isolated from Guizhou of China.</title>
        <authorList>
            <person name="Chengliang C."/>
            <person name="Ya Z."/>
        </authorList>
    </citation>
    <scope>NUCLEOTIDE SEQUENCE</scope>
    <source>
        <strain evidence="18">KLBMP 9083</strain>
    </source>
</reference>
<evidence type="ECO:0000256" key="6">
    <source>
        <dbReference type="ARBA" id="ARBA00022553"/>
    </source>
</evidence>
<keyword evidence="9" id="KW-0547">Nucleotide-binding</keyword>
<dbReference type="PROSITE" id="PS50885">
    <property type="entry name" value="HAMP"/>
    <property type="match status" value="1"/>
</dbReference>
<evidence type="ECO:0000259" key="16">
    <source>
        <dbReference type="PROSITE" id="PS50109"/>
    </source>
</evidence>
<dbReference type="PANTHER" id="PTHR44936">
    <property type="entry name" value="SENSOR PROTEIN CREC"/>
    <property type="match status" value="1"/>
</dbReference>
<dbReference type="InterPro" id="IPR003660">
    <property type="entry name" value="HAMP_dom"/>
</dbReference>
<dbReference type="SUPFAM" id="SSF55874">
    <property type="entry name" value="ATPase domain of HSP90 chaperone/DNA topoisomerase II/histidine kinase"/>
    <property type="match status" value="1"/>
</dbReference>
<evidence type="ECO:0000256" key="11">
    <source>
        <dbReference type="ARBA" id="ARBA00022840"/>
    </source>
</evidence>
<evidence type="ECO:0000256" key="3">
    <source>
        <dbReference type="ARBA" id="ARBA00004651"/>
    </source>
</evidence>
<keyword evidence="14 15" id="KW-0472">Membrane</keyword>
<dbReference type="SMART" id="SM00387">
    <property type="entry name" value="HATPase_c"/>
    <property type="match status" value="1"/>
</dbReference>
<feature type="transmembrane region" description="Helical" evidence="15">
    <location>
        <begin position="21"/>
        <end position="42"/>
    </location>
</feature>
<keyword evidence="13" id="KW-0902">Two-component regulatory system</keyword>
<dbReference type="SMART" id="SM00388">
    <property type="entry name" value="HisKA"/>
    <property type="match status" value="1"/>
</dbReference>
<dbReference type="CDD" id="cd00082">
    <property type="entry name" value="HisKA"/>
    <property type="match status" value="1"/>
</dbReference>
<keyword evidence="7" id="KW-0808">Transferase</keyword>
<feature type="domain" description="Histidine kinase" evidence="16">
    <location>
        <begin position="128"/>
        <end position="347"/>
    </location>
</feature>
<comment type="catalytic activity">
    <reaction evidence="1">
        <text>ATP + protein L-histidine = ADP + protein N-phospho-L-histidine.</text>
        <dbReference type="EC" id="2.7.13.3"/>
    </reaction>
</comment>
<evidence type="ECO:0000256" key="12">
    <source>
        <dbReference type="ARBA" id="ARBA00022989"/>
    </source>
</evidence>
<evidence type="ECO:0000259" key="17">
    <source>
        <dbReference type="PROSITE" id="PS50885"/>
    </source>
</evidence>
<evidence type="ECO:0000256" key="8">
    <source>
        <dbReference type="ARBA" id="ARBA00022692"/>
    </source>
</evidence>
<dbReference type="EMBL" id="JAKGSG010000042">
    <property type="protein sequence ID" value="MCF4122375.1"/>
    <property type="molecule type" value="Genomic_DNA"/>
</dbReference>
<evidence type="ECO:0000256" key="14">
    <source>
        <dbReference type="ARBA" id="ARBA00023136"/>
    </source>
</evidence>
<dbReference type="FunFam" id="1.10.287.130:FF:000001">
    <property type="entry name" value="Two-component sensor histidine kinase"/>
    <property type="match status" value="1"/>
</dbReference>
<dbReference type="GO" id="GO:0000155">
    <property type="term" value="F:phosphorelay sensor kinase activity"/>
    <property type="evidence" value="ECO:0007669"/>
    <property type="project" value="InterPro"/>
</dbReference>
<dbReference type="InterPro" id="IPR003661">
    <property type="entry name" value="HisK_dim/P_dom"/>
</dbReference>
<dbReference type="InterPro" id="IPR036097">
    <property type="entry name" value="HisK_dim/P_sf"/>
</dbReference>
<sequence length="359" mass="38102">MKPRRAIPDLRPLDPLQSLKTKLGVLVAATATLAVLITWLGLQASLGPSRTFPLAIVLSLLLTQILARGMTSPLREMTAAVQAMADGDYTTRVHATSQDEVGQLATAFNMMAEDLESVEKTRRDLIANVSHELRTPVAALQAQLENMVDGVAEPTPAALEQALAQTERLTRLVTYLLDLSRIEAGASALSVGQIAVGDFLEDCAQSLSMVEAGKGLNYVVDVTPEDLMLEADAERLHQVITNLLQNAIRHSPQGGVIRLDGYPVDDLVVIEVSDQGPGIAPQDREQIFERFARGSHGPVATPGTGTSGGTGIGLAIVRWAVDLHGGHIEVADSAEGATMRVTLPARSHPAPGVTTMPAE</sequence>
<dbReference type="CDD" id="cd06225">
    <property type="entry name" value="HAMP"/>
    <property type="match status" value="1"/>
</dbReference>
<comment type="caution">
    <text evidence="18">The sequence shown here is derived from an EMBL/GenBank/DDBJ whole genome shotgun (WGS) entry which is preliminary data.</text>
</comment>
<dbReference type="PRINTS" id="PR00344">
    <property type="entry name" value="BCTRLSENSOR"/>
</dbReference>
<dbReference type="SUPFAM" id="SSF47384">
    <property type="entry name" value="Homodimeric domain of signal transducing histidine kinase"/>
    <property type="match status" value="1"/>
</dbReference>
<dbReference type="Pfam" id="PF00672">
    <property type="entry name" value="HAMP"/>
    <property type="match status" value="1"/>
</dbReference>
<evidence type="ECO:0000256" key="13">
    <source>
        <dbReference type="ARBA" id="ARBA00023012"/>
    </source>
</evidence>
<dbReference type="Gene3D" id="1.10.287.130">
    <property type="match status" value="1"/>
</dbReference>
<comment type="subcellular location">
    <subcellularLocation>
        <location evidence="3">Cell membrane</location>
        <topology evidence="3">Multi-pass membrane protein</topology>
    </subcellularLocation>
</comment>
<accession>A0AA41QGK2</accession>
<dbReference type="FunFam" id="3.30.565.10:FF:000006">
    <property type="entry name" value="Sensor histidine kinase WalK"/>
    <property type="match status" value="1"/>
</dbReference>
<protein>
    <recommendedName>
        <fullName evidence="4">histidine kinase</fullName>
        <ecNumber evidence="4">2.7.13.3</ecNumber>
    </recommendedName>
</protein>
<dbReference type="Proteomes" id="UP001165405">
    <property type="component" value="Unassembled WGS sequence"/>
</dbReference>
<keyword evidence="10" id="KW-0418">Kinase</keyword>
<dbReference type="InterPro" id="IPR036890">
    <property type="entry name" value="HATPase_C_sf"/>
</dbReference>
<evidence type="ECO:0000256" key="7">
    <source>
        <dbReference type="ARBA" id="ARBA00022679"/>
    </source>
</evidence>
<evidence type="ECO:0000313" key="19">
    <source>
        <dbReference type="Proteomes" id="UP001165405"/>
    </source>
</evidence>
<evidence type="ECO:0000256" key="4">
    <source>
        <dbReference type="ARBA" id="ARBA00012438"/>
    </source>
</evidence>
<dbReference type="InterPro" id="IPR003594">
    <property type="entry name" value="HATPase_dom"/>
</dbReference>
<evidence type="ECO:0000256" key="15">
    <source>
        <dbReference type="SAM" id="Phobius"/>
    </source>
</evidence>
<keyword evidence="12 15" id="KW-1133">Transmembrane helix</keyword>
<keyword evidence="8 15" id="KW-0812">Transmembrane</keyword>
<organism evidence="18 19">
    <name type="scientific">Antribacter soli</name>
    <dbReference type="NCBI Taxonomy" id="2910976"/>
    <lineage>
        <taxon>Bacteria</taxon>
        <taxon>Bacillati</taxon>
        <taxon>Actinomycetota</taxon>
        <taxon>Actinomycetes</taxon>
        <taxon>Micrococcales</taxon>
        <taxon>Promicromonosporaceae</taxon>
        <taxon>Antribacter</taxon>
    </lineage>
</organism>
<dbReference type="Gene3D" id="6.10.340.10">
    <property type="match status" value="1"/>
</dbReference>
<evidence type="ECO:0000256" key="5">
    <source>
        <dbReference type="ARBA" id="ARBA00022475"/>
    </source>
</evidence>
<dbReference type="Pfam" id="PF02518">
    <property type="entry name" value="HATPase_c"/>
    <property type="match status" value="1"/>
</dbReference>
<evidence type="ECO:0000313" key="18">
    <source>
        <dbReference type="EMBL" id="MCF4122375.1"/>
    </source>
</evidence>
<keyword evidence="11 18" id="KW-0067">ATP-binding</keyword>
<dbReference type="SUPFAM" id="SSF158472">
    <property type="entry name" value="HAMP domain-like"/>
    <property type="match status" value="1"/>
</dbReference>
<dbReference type="SMART" id="SM00304">
    <property type="entry name" value="HAMP"/>
    <property type="match status" value="1"/>
</dbReference>
<keyword evidence="6" id="KW-0597">Phosphoprotein</keyword>
<dbReference type="PROSITE" id="PS50109">
    <property type="entry name" value="HIS_KIN"/>
    <property type="match status" value="1"/>
</dbReference>
<dbReference type="InterPro" id="IPR004358">
    <property type="entry name" value="Sig_transdc_His_kin-like_C"/>
</dbReference>
<dbReference type="GO" id="GO:0005509">
    <property type="term" value="F:calcium ion binding"/>
    <property type="evidence" value="ECO:0007669"/>
    <property type="project" value="UniProtKB-ARBA"/>
</dbReference>
<evidence type="ECO:0000256" key="10">
    <source>
        <dbReference type="ARBA" id="ARBA00022777"/>
    </source>
</evidence>
<keyword evidence="19" id="KW-1185">Reference proteome</keyword>
<evidence type="ECO:0000256" key="9">
    <source>
        <dbReference type="ARBA" id="ARBA00022741"/>
    </source>
</evidence>
<dbReference type="GO" id="GO:0005524">
    <property type="term" value="F:ATP binding"/>
    <property type="evidence" value="ECO:0007669"/>
    <property type="project" value="UniProtKB-KW"/>
</dbReference>
<dbReference type="RefSeq" id="WP_236090173.1">
    <property type="nucleotide sequence ID" value="NZ_JAKGSG010000042.1"/>
</dbReference>
<dbReference type="Pfam" id="PF00512">
    <property type="entry name" value="HisKA"/>
    <property type="match status" value="1"/>
</dbReference>